<dbReference type="InterPro" id="IPR012668">
    <property type="entry name" value="CHP02466"/>
</dbReference>
<proteinExistence type="predicted"/>
<dbReference type="Gene3D" id="2.60.120.620">
    <property type="entry name" value="q2cbj1_9rhob like domain"/>
    <property type="match status" value="1"/>
</dbReference>
<name>A0A381UV59_9ZZZZ</name>
<sequence length="223" mass="25732">MPYQNEQPVMYPFGPPIYMDVVPENFIQELDTLIEENGGKVEFDASGLLAGRILKQTELQTLISSDLEHHIIQHCMRFNEMTHGNQELDGDMTRTPSMTMKAIWSNIQEAREYNPPHYHTGSFSFVVYCRNDLEKFSLEEIQDNPYDSPHAGSTEMTQLRKLAGLIELQYGEPNWMNWNTYQFVPRRGDIIIFPSWLRHTVYAHYEPDCVRVSVAGNVDIVGG</sequence>
<dbReference type="AlphaFoldDB" id="A0A381UV59"/>
<accession>A0A381UV59</accession>
<evidence type="ECO:0008006" key="2">
    <source>
        <dbReference type="Google" id="ProtNLM"/>
    </source>
</evidence>
<evidence type="ECO:0000313" key="1">
    <source>
        <dbReference type="EMBL" id="SVA32009.1"/>
    </source>
</evidence>
<gene>
    <name evidence="1" type="ORF">METZ01_LOCUS84863</name>
</gene>
<protein>
    <recommendedName>
        <fullName evidence="2">Prolyl 4-hydroxylase alpha subunit Fe(2+) 2OG dioxygenase domain-containing protein</fullName>
    </recommendedName>
</protein>
<dbReference type="EMBL" id="UINC01007204">
    <property type="protein sequence ID" value="SVA32009.1"/>
    <property type="molecule type" value="Genomic_DNA"/>
</dbReference>
<dbReference type="Pfam" id="PF13759">
    <property type="entry name" value="2OG-FeII_Oxy_5"/>
    <property type="match status" value="1"/>
</dbReference>
<reference evidence="1" key="1">
    <citation type="submission" date="2018-05" db="EMBL/GenBank/DDBJ databases">
        <authorList>
            <person name="Lanie J.A."/>
            <person name="Ng W.-L."/>
            <person name="Kazmierczak K.M."/>
            <person name="Andrzejewski T.M."/>
            <person name="Davidsen T.M."/>
            <person name="Wayne K.J."/>
            <person name="Tettelin H."/>
            <person name="Glass J.I."/>
            <person name="Rusch D."/>
            <person name="Podicherti R."/>
            <person name="Tsui H.-C.T."/>
            <person name="Winkler M.E."/>
        </authorList>
    </citation>
    <scope>NUCLEOTIDE SEQUENCE</scope>
</reference>
<organism evidence="1">
    <name type="scientific">marine metagenome</name>
    <dbReference type="NCBI Taxonomy" id="408172"/>
    <lineage>
        <taxon>unclassified sequences</taxon>
        <taxon>metagenomes</taxon>
        <taxon>ecological metagenomes</taxon>
    </lineage>
</organism>